<dbReference type="InterPro" id="IPR027417">
    <property type="entry name" value="P-loop_NTPase"/>
</dbReference>
<evidence type="ECO:0000313" key="1">
    <source>
        <dbReference type="EMBL" id="MSS49977.1"/>
    </source>
</evidence>
<evidence type="ECO:0008006" key="3">
    <source>
        <dbReference type="Google" id="ProtNLM"/>
    </source>
</evidence>
<gene>
    <name evidence="1" type="ORF">FYJ30_17145</name>
</gene>
<comment type="caution">
    <text evidence="1">The sequence shown here is derived from an EMBL/GenBank/DDBJ whole genome shotgun (WGS) entry which is preliminary data.</text>
</comment>
<dbReference type="Proteomes" id="UP000460950">
    <property type="component" value="Unassembled WGS sequence"/>
</dbReference>
<name>A0A7K0JIZ3_PHOVU</name>
<sequence length="233" mass="27194">MKSIPHTSSNWEDRGKYNFRMGDVRMMLSDEEIEKFWKHRLILSMRTVTPDFMVDDSNCQLLSEIYQWVWHKSDVLSGKKGILLYGPVGSGKTTILRGLQVYMALINRLVYGCRRSDICFEMRSATEIALRYSSQGTEALDRWTTKGMAGHLIIDEIGREENAKHFGTSCNVIQTILQMRYELRHEMLTFGTTNIDMEDLSQFRNLYGDYVLDRVKEMFNIVHLGGNSRRKWI</sequence>
<dbReference type="AlphaFoldDB" id="A0A7K0JIZ3"/>
<dbReference type="CDD" id="cd00009">
    <property type="entry name" value="AAA"/>
    <property type="match status" value="1"/>
</dbReference>
<dbReference type="SUPFAM" id="SSF52540">
    <property type="entry name" value="P-loop containing nucleoside triphosphate hydrolases"/>
    <property type="match status" value="1"/>
</dbReference>
<reference evidence="1 2" key="1">
    <citation type="submission" date="2019-09" db="EMBL/GenBank/DDBJ databases">
        <title>In-depth cultivation of the pig gut microbiome towards novel bacterial diversity and tailored functional studies.</title>
        <authorList>
            <person name="Wylensek D."/>
            <person name="Hitch T.C.A."/>
            <person name="Clavel T."/>
        </authorList>
    </citation>
    <scope>NUCLEOTIDE SEQUENCE [LARGE SCALE GENOMIC DNA]</scope>
    <source>
        <strain evidence="1 2">WCA-389-WT-3C</strain>
    </source>
</reference>
<evidence type="ECO:0000313" key="2">
    <source>
        <dbReference type="Proteomes" id="UP000460950"/>
    </source>
</evidence>
<dbReference type="Gene3D" id="3.40.50.300">
    <property type="entry name" value="P-loop containing nucleotide triphosphate hydrolases"/>
    <property type="match status" value="1"/>
</dbReference>
<protein>
    <recommendedName>
        <fullName evidence="3">AAA family ATPase</fullName>
    </recommendedName>
</protein>
<organism evidence="1 2">
    <name type="scientific">Phocaeicola vulgatus</name>
    <name type="common">Bacteroides vulgatus</name>
    <dbReference type="NCBI Taxonomy" id="821"/>
    <lineage>
        <taxon>Bacteria</taxon>
        <taxon>Pseudomonadati</taxon>
        <taxon>Bacteroidota</taxon>
        <taxon>Bacteroidia</taxon>
        <taxon>Bacteroidales</taxon>
        <taxon>Bacteroidaceae</taxon>
        <taxon>Phocaeicola</taxon>
    </lineage>
</organism>
<accession>A0A7K0JIZ3</accession>
<dbReference type="EMBL" id="VULU01000039">
    <property type="protein sequence ID" value="MSS49977.1"/>
    <property type="molecule type" value="Genomic_DNA"/>
</dbReference>
<proteinExistence type="predicted"/>